<protein>
    <recommendedName>
        <fullName evidence="3">Glycosyltransferase family 2 protein</fullName>
    </recommendedName>
</protein>
<keyword evidence="2" id="KW-1185">Reference proteome</keyword>
<dbReference type="SUPFAM" id="SSF53448">
    <property type="entry name" value="Nucleotide-diphospho-sugar transferases"/>
    <property type="match status" value="1"/>
</dbReference>
<organism evidence="1 2">
    <name type="scientific">Bradyrhizobium manausense</name>
    <dbReference type="NCBI Taxonomy" id="989370"/>
    <lineage>
        <taxon>Bacteria</taxon>
        <taxon>Pseudomonadati</taxon>
        <taxon>Pseudomonadota</taxon>
        <taxon>Alphaproteobacteria</taxon>
        <taxon>Hyphomicrobiales</taxon>
        <taxon>Nitrobacteraceae</taxon>
        <taxon>Bradyrhizobium</taxon>
    </lineage>
</organism>
<name>A0A0R3E0B4_9BRAD</name>
<dbReference type="RefSeq" id="WP_057747812.1">
    <property type="nucleotide sequence ID" value="NZ_LJYG01000062.1"/>
</dbReference>
<proteinExistence type="predicted"/>
<dbReference type="InterPro" id="IPR029044">
    <property type="entry name" value="Nucleotide-diphossugar_trans"/>
</dbReference>
<dbReference type="OrthoDB" id="8289813at2"/>
<dbReference type="EMBL" id="LJYG01000062">
    <property type="protein sequence ID" value="KRQ12709.1"/>
    <property type="molecule type" value="Genomic_DNA"/>
</dbReference>
<accession>A0A0R3E0B4</accession>
<reference evidence="1 2" key="1">
    <citation type="submission" date="2015-09" db="EMBL/GenBank/DDBJ databases">
        <title>Draft Genome Sequence of Bradyrhizobium manausense Strain BR 3351T, a Novel Symbiotic Nitrogen-Fixing Alphaproteobacterium Isolated from Brazilian Amazon Rain Forest.</title>
        <authorList>
            <person name="De Araujo J.L."/>
            <person name="Zilli J.E."/>
        </authorList>
    </citation>
    <scope>NUCLEOTIDE SEQUENCE [LARGE SCALE GENOMIC DNA]</scope>
    <source>
        <strain evidence="1 2">BR3351</strain>
    </source>
</reference>
<comment type="caution">
    <text evidence="1">The sequence shown here is derived from an EMBL/GenBank/DDBJ whole genome shotgun (WGS) entry which is preliminary data.</text>
</comment>
<evidence type="ECO:0000313" key="1">
    <source>
        <dbReference type="EMBL" id="KRQ12709.1"/>
    </source>
</evidence>
<evidence type="ECO:0008006" key="3">
    <source>
        <dbReference type="Google" id="ProtNLM"/>
    </source>
</evidence>
<evidence type="ECO:0000313" key="2">
    <source>
        <dbReference type="Proteomes" id="UP000051936"/>
    </source>
</evidence>
<sequence length="342" mass="37861">MQVRSALQINLHPLDVRHAVHTLPHQLEVWGDQVDRIVFTVDTRQSKSGRYAGSANEESRRRLFALLEAIARKSPKAEIAEVDYSPAALAAVRQRYFSTSGAYPEKAFDGGPFHAYFYGLSKANADYVVHMDSDMLFGGGSQVWLEEAIGWLTATPDALFAGPLPGPPRTDGTLGDLHGGFPGLTGIQPPERLAAAYPAYRFRTVSTRIFVLDQNKFDASVGALELVRPNLKRRIRARLFHQSPLTMPAEEIISAAMMRNGLSRIDFLGSGAGLYSLHPPYRTEAFYRELPQLIARIVAGAIPDAQRGDYDVNSSMFDWTEALRQKTVSRRLARAARALMSS</sequence>
<dbReference type="STRING" id="989370.AOQ71_16370"/>
<dbReference type="CDD" id="cd00761">
    <property type="entry name" value="Glyco_tranf_GTA_type"/>
    <property type="match status" value="1"/>
</dbReference>
<gene>
    <name evidence="1" type="ORF">AOQ71_16370</name>
</gene>
<dbReference type="AlphaFoldDB" id="A0A0R3E0B4"/>
<dbReference type="Proteomes" id="UP000051936">
    <property type="component" value="Unassembled WGS sequence"/>
</dbReference>